<organism evidence="1">
    <name type="scientific">Culicoides sonorensis</name>
    <name type="common">Biting midge</name>
    <dbReference type="NCBI Taxonomy" id="179676"/>
    <lineage>
        <taxon>Eukaryota</taxon>
        <taxon>Metazoa</taxon>
        <taxon>Ecdysozoa</taxon>
        <taxon>Arthropoda</taxon>
        <taxon>Hexapoda</taxon>
        <taxon>Insecta</taxon>
        <taxon>Pterygota</taxon>
        <taxon>Neoptera</taxon>
        <taxon>Endopterygota</taxon>
        <taxon>Diptera</taxon>
        <taxon>Nematocera</taxon>
        <taxon>Chironomoidea</taxon>
        <taxon>Ceratopogonidae</taxon>
        <taxon>Ceratopogoninae</taxon>
        <taxon>Culicoides</taxon>
        <taxon>Monoculicoides</taxon>
    </lineage>
</organism>
<protein>
    <submittedName>
        <fullName evidence="1">CSON007164 protein</fullName>
    </submittedName>
</protein>
<evidence type="ECO:0000313" key="1">
    <source>
        <dbReference type="EMBL" id="SSX18059.1"/>
    </source>
</evidence>
<reference evidence="1" key="1">
    <citation type="submission" date="2018-07" db="EMBL/GenBank/DDBJ databases">
        <authorList>
            <person name="Quirk P.G."/>
            <person name="Krulwich T.A."/>
        </authorList>
    </citation>
    <scope>NUCLEOTIDE SEQUENCE</scope>
</reference>
<proteinExistence type="predicted"/>
<dbReference type="VEuPathDB" id="VectorBase:CSON007164"/>
<accession>A0A336LN82</accession>
<gene>
    <name evidence="1" type="primary">CSON007164</name>
</gene>
<sequence length="234" mass="26817">MNQSEKSNEESIVNIEESTHGNNVTEEEMILNNLSQITFNAPSQSDENKIGMLRKKSFLINLSLMADILGELKLLSEALQKNNISIVDADYYINRTINCLLHLKNNQGKYESAANNQKLLESSCFAQTNDHLFDKSKLIDGTIKSLKLRMFSNGLNDKSYTNLLDIFMILDETKLPTDVANPWKKGEEKLEELSKILRLKIEINDFRDFIDKRETGETIKLAKNYMNIKIFSTL</sequence>
<name>A0A336LN82_CULSO</name>
<dbReference type="AlphaFoldDB" id="A0A336LN82"/>
<dbReference type="EMBL" id="UFQT01000026">
    <property type="protein sequence ID" value="SSX18059.1"/>
    <property type="molecule type" value="Genomic_DNA"/>
</dbReference>